<dbReference type="eggNOG" id="KOG0559">
    <property type="taxonomic scope" value="Eukaryota"/>
</dbReference>
<name>T1KAI5_TETUR</name>
<keyword evidence="7" id="KW-0816">Tricarboxylic acid cycle</keyword>
<dbReference type="InterPro" id="IPR000089">
    <property type="entry name" value="Biotin_lipoyl"/>
</dbReference>
<dbReference type="SUPFAM" id="SSF51230">
    <property type="entry name" value="Single hybrid motif"/>
    <property type="match status" value="1"/>
</dbReference>
<keyword evidence="9" id="KW-0450">Lipoyl</keyword>
<dbReference type="OMA" id="NMPQTAV"/>
<dbReference type="OrthoDB" id="5391403at2759"/>
<evidence type="ECO:0000256" key="13">
    <source>
        <dbReference type="ARBA" id="ARBA00031331"/>
    </source>
</evidence>
<evidence type="ECO:0000256" key="5">
    <source>
        <dbReference type="ARBA" id="ARBA00012945"/>
    </source>
</evidence>
<dbReference type="InterPro" id="IPR001078">
    <property type="entry name" value="2-oxoacid_DH_actylTfrase"/>
</dbReference>
<comment type="pathway">
    <text evidence="3">Amino-acid degradation; L-lysine degradation via saccharopine pathway; glutaryl-CoA from L-lysine: step 6/6.</text>
</comment>
<dbReference type="Gene3D" id="3.30.559.10">
    <property type="entry name" value="Chloramphenicol acetyltransferase-like domain"/>
    <property type="match status" value="1"/>
</dbReference>
<feature type="domain" description="Lipoyl-binding" evidence="17">
    <location>
        <begin position="74"/>
        <end position="148"/>
    </location>
</feature>
<dbReference type="NCBIfam" id="TIGR01347">
    <property type="entry name" value="sucB"/>
    <property type="match status" value="1"/>
</dbReference>
<dbReference type="STRING" id="32264.T1KAI5"/>
<dbReference type="Pfam" id="PF00364">
    <property type="entry name" value="Biotin_lipoyl"/>
    <property type="match status" value="1"/>
</dbReference>
<dbReference type="InterPro" id="IPR003016">
    <property type="entry name" value="2-oxoA_DH_lipoyl-BS"/>
</dbReference>
<dbReference type="PROSITE" id="PS00189">
    <property type="entry name" value="LIPOYL"/>
    <property type="match status" value="1"/>
</dbReference>
<sequence>MLTKCGRLVTYLQRNRHCNLVAFSGYSHSVRHLSVKHPQRFIASFYQKLNSDTIYKNVSLRRPFHTSLQLCDEVKSVLAPQFAESISEGDIRWEKAVGDTVAEDELVAEVETDKTTVPINSPHAGVIEELLVEDGTAIKSGQAIFKIRVGAVGAAKKESSESSTQPEPQQSHSPSPVPPSPASSQPSSPPPAPPKPTAPSSSTPVFSFTPPTPVTEVPGVLGPNRAEHRVKINRMRQRIAQRLKDAQNTYAMLTTFNEIDMSNAIELRNSYKDAFLKKHNLKLGFMSAFVKATAYALLDQPIVNAVIDDQDIVYRDYIDISVAVATPKGLVVPVLRNVENMNYAQIEQAIADMGEKARTNNLAIEDMDGGTFTISNGGVFGSLFGTPIINPPQSAILGMHGIVERPVAVKGKVEIRPMMYVALTYDHRIIDGREAVTFLRKIKSTVEDPRLMLLDL</sequence>
<evidence type="ECO:0000256" key="3">
    <source>
        <dbReference type="ARBA" id="ARBA00005145"/>
    </source>
</evidence>
<dbReference type="InterPro" id="IPR050537">
    <property type="entry name" value="2-oxoacid_dehydrogenase"/>
</dbReference>
<dbReference type="GO" id="GO:0005739">
    <property type="term" value="C:mitochondrion"/>
    <property type="evidence" value="ECO:0007669"/>
    <property type="project" value="UniProtKB-SubCell"/>
</dbReference>
<evidence type="ECO:0000256" key="6">
    <source>
        <dbReference type="ARBA" id="ARBA00020294"/>
    </source>
</evidence>
<dbReference type="GO" id="GO:0045252">
    <property type="term" value="C:oxoglutarate dehydrogenase complex"/>
    <property type="evidence" value="ECO:0007669"/>
    <property type="project" value="InterPro"/>
</dbReference>
<evidence type="ECO:0000256" key="7">
    <source>
        <dbReference type="ARBA" id="ARBA00022532"/>
    </source>
</evidence>
<dbReference type="InterPro" id="IPR011053">
    <property type="entry name" value="Single_hybrid_motif"/>
</dbReference>
<feature type="region of interest" description="Disordered" evidence="16">
    <location>
        <begin position="156"/>
        <end position="222"/>
    </location>
</feature>
<comment type="function">
    <text evidence="15">Dihydrolipoamide succinyltransferase (E2) component of the 2-oxoglutarate dehydrogenase complex. The 2-oxoglutarate dehydrogenase complex catalyzes the overall conversion of 2-oxoglutarate to succinyl-CoA and CO(2). The 2-oxoglutarate dehydrogenase complex is mainly active in the mitochondrion. A fraction of the 2-oxoglutarate dehydrogenase complex also localizes in the nucleus and is required for lysine succinylation of histones: associates with KAT2A on chromatin and provides succinyl-CoA to histone succinyltransferase KAT2A.</text>
</comment>
<accession>T1KAI5</accession>
<dbReference type="GO" id="GO:0006099">
    <property type="term" value="P:tricarboxylic acid cycle"/>
    <property type="evidence" value="ECO:0007669"/>
    <property type="project" value="UniProtKB-KW"/>
</dbReference>
<keyword evidence="8" id="KW-0808">Transferase</keyword>
<dbReference type="Gene3D" id="2.40.50.100">
    <property type="match status" value="1"/>
</dbReference>
<dbReference type="InterPro" id="IPR023213">
    <property type="entry name" value="CAT-like_dom_sf"/>
</dbReference>
<dbReference type="EnsemblMetazoa" id="tetur08g00510.1">
    <property type="protein sequence ID" value="tetur08g00510.1"/>
    <property type="gene ID" value="tetur08g00510"/>
</dbReference>
<evidence type="ECO:0000313" key="18">
    <source>
        <dbReference type="EnsemblMetazoa" id="tetur08g00510.1"/>
    </source>
</evidence>
<evidence type="ECO:0000256" key="8">
    <source>
        <dbReference type="ARBA" id="ARBA00022679"/>
    </source>
</evidence>
<evidence type="ECO:0000256" key="11">
    <source>
        <dbReference type="ARBA" id="ARBA00023128"/>
    </source>
</evidence>
<dbReference type="PROSITE" id="PS50968">
    <property type="entry name" value="BIOTINYL_LIPOYL"/>
    <property type="match status" value="1"/>
</dbReference>
<evidence type="ECO:0000256" key="10">
    <source>
        <dbReference type="ARBA" id="ARBA00022946"/>
    </source>
</evidence>
<evidence type="ECO:0000313" key="19">
    <source>
        <dbReference type="Proteomes" id="UP000015104"/>
    </source>
</evidence>
<dbReference type="CDD" id="cd06849">
    <property type="entry name" value="lipoyl_domain"/>
    <property type="match status" value="1"/>
</dbReference>
<comment type="similarity">
    <text evidence="4">Belongs to the 2-oxoacid dehydrogenase family.</text>
</comment>
<keyword evidence="12" id="KW-0012">Acyltransferase</keyword>
<evidence type="ECO:0000256" key="14">
    <source>
        <dbReference type="ARBA" id="ARBA00032406"/>
    </source>
</evidence>
<gene>
    <name evidence="18" type="primary">107362504</name>
</gene>
<keyword evidence="10" id="KW-0809">Transit peptide</keyword>
<feature type="compositionally biased region" description="Low complexity" evidence="16">
    <location>
        <begin position="198"/>
        <end position="222"/>
    </location>
</feature>
<protein>
    <recommendedName>
        <fullName evidence="6">Dihydrolipoyllysine-residue succinyltransferase component of 2-oxoglutarate dehydrogenase complex, mitochondrial</fullName>
        <ecNumber evidence="5">2.3.1.61</ecNumber>
    </recommendedName>
    <alternativeName>
        <fullName evidence="14">2-oxoglutarate dehydrogenase complex component E2</fullName>
    </alternativeName>
    <alternativeName>
        <fullName evidence="13">E2K</fullName>
    </alternativeName>
</protein>
<feature type="compositionally biased region" description="Low complexity" evidence="16">
    <location>
        <begin position="161"/>
        <end position="174"/>
    </location>
</feature>
<dbReference type="PANTHER" id="PTHR43416">
    <property type="entry name" value="DIHYDROLIPOYLLYSINE-RESIDUE SUCCINYLTRANSFERASE COMPONENT OF 2-OXOGLUTARATE DEHYDROGENASE COMPLEX, MITOCHONDRIAL-RELATED"/>
    <property type="match status" value="1"/>
</dbReference>
<dbReference type="FunFam" id="3.30.559.10:FF:000006">
    <property type="entry name" value="Dihydrolipoyllysine-residue succinyltransferase component of 2-oxoglutarate dehydrogenase complex, mitochondrial"/>
    <property type="match status" value="1"/>
</dbReference>
<feature type="compositionally biased region" description="Pro residues" evidence="16">
    <location>
        <begin position="175"/>
        <end position="197"/>
    </location>
</feature>
<evidence type="ECO:0000256" key="15">
    <source>
        <dbReference type="ARBA" id="ARBA00046046"/>
    </source>
</evidence>
<dbReference type="KEGG" id="tut:107362504"/>
<dbReference type="SUPFAM" id="SSF52777">
    <property type="entry name" value="CoA-dependent acyltransferases"/>
    <property type="match status" value="1"/>
</dbReference>
<keyword evidence="19" id="KW-1185">Reference proteome</keyword>
<comment type="cofactor">
    <cofactor evidence="1">
        <name>(R)-lipoate</name>
        <dbReference type="ChEBI" id="CHEBI:83088"/>
    </cofactor>
</comment>
<dbReference type="GO" id="GO:0004149">
    <property type="term" value="F:dihydrolipoyllysine-residue succinyltransferase activity"/>
    <property type="evidence" value="ECO:0007669"/>
    <property type="project" value="UniProtKB-EC"/>
</dbReference>
<dbReference type="EC" id="2.3.1.61" evidence="5"/>
<proteinExistence type="inferred from homology"/>
<dbReference type="Pfam" id="PF00198">
    <property type="entry name" value="2-oxoacid_dh"/>
    <property type="match status" value="1"/>
</dbReference>
<evidence type="ECO:0000256" key="1">
    <source>
        <dbReference type="ARBA" id="ARBA00001938"/>
    </source>
</evidence>
<organism evidence="18 19">
    <name type="scientific">Tetranychus urticae</name>
    <name type="common">Two-spotted spider mite</name>
    <dbReference type="NCBI Taxonomy" id="32264"/>
    <lineage>
        <taxon>Eukaryota</taxon>
        <taxon>Metazoa</taxon>
        <taxon>Ecdysozoa</taxon>
        <taxon>Arthropoda</taxon>
        <taxon>Chelicerata</taxon>
        <taxon>Arachnida</taxon>
        <taxon>Acari</taxon>
        <taxon>Acariformes</taxon>
        <taxon>Trombidiformes</taxon>
        <taxon>Prostigmata</taxon>
        <taxon>Eleutherengona</taxon>
        <taxon>Raphignathae</taxon>
        <taxon>Tetranychoidea</taxon>
        <taxon>Tetranychidae</taxon>
        <taxon>Tetranychus</taxon>
    </lineage>
</organism>
<dbReference type="HOGENOM" id="CLU_016733_0_1_1"/>
<keyword evidence="11" id="KW-0496">Mitochondrion</keyword>
<dbReference type="AlphaFoldDB" id="T1KAI5"/>
<evidence type="ECO:0000256" key="9">
    <source>
        <dbReference type="ARBA" id="ARBA00022823"/>
    </source>
</evidence>
<dbReference type="Proteomes" id="UP000015104">
    <property type="component" value="Unassembled WGS sequence"/>
</dbReference>
<dbReference type="EMBL" id="CAEY01001939">
    <property type="status" value="NOT_ANNOTATED_CDS"/>
    <property type="molecule type" value="Genomic_DNA"/>
</dbReference>
<reference evidence="18" key="2">
    <citation type="submission" date="2015-06" db="UniProtKB">
        <authorList>
            <consortium name="EnsemblMetazoa"/>
        </authorList>
    </citation>
    <scope>IDENTIFICATION</scope>
</reference>
<evidence type="ECO:0000256" key="16">
    <source>
        <dbReference type="SAM" id="MobiDB-lite"/>
    </source>
</evidence>
<comment type="subcellular location">
    <subcellularLocation>
        <location evidence="2">Mitochondrion</location>
    </subcellularLocation>
</comment>
<dbReference type="GO" id="GO:0033512">
    <property type="term" value="P:L-lysine catabolic process to acetyl-CoA via saccharopine"/>
    <property type="evidence" value="ECO:0007669"/>
    <property type="project" value="UniProtKB-UniPathway"/>
</dbReference>
<dbReference type="UniPathway" id="UPA00868">
    <property type="reaction ID" value="UER00840"/>
</dbReference>
<evidence type="ECO:0000256" key="12">
    <source>
        <dbReference type="ARBA" id="ARBA00023315"/>
    </source>
</evidence>
<reference evidence="19" key="1">
    <citation type="submission" date="2011-08" db="EMBL/GenBank/DDBJ databases">
        <authorList>
            <person name="Rombauts S."/>
        </authorList>
    </citation>
    <scope>NUCLEOTIDE SEQUENCE</scope>
    <source>
        <strain evidence="19">London</strain>
    </source>
</reference>
<evidence type="ECO:0000256" key="2">
    <source>
        <dbReference type="ARBA" id="ARBA00004173"/>
    </source>
</evidence>
<dbReference type="PANTHER" id="PTHR43416:SF5">
    <property type="entry name" value="DIHYDROLIPOYLLYSINE-RESIDUE SUCCINYLTRANSFERASE COMPONENT OF 2-OXOGLUTARATE DEHYDROGENASE COMPLEX, MITOCHONDRIAL"/>
    <property type="match status" value="1"/>
</dbReference>
<evidence type="ECO:0000256" key="4">
    <source>
        <dbReference type="ARBA" id="ARBA00007317"/>
    </source>
</evidence>
<evidence type="ECO:0000259" key="17">
    <source>
        <dbReference type="PROSITE" id="PS50968"/>
    </source>
</evidence>
<dbReference type="InterPro" id="IPR006255">
    <property type="entry name" value="SucB"/>
</dbReference>